<name>A0A922I0J5_DERFA</name>
<evidence type="ECO:0000313" key="4">
    <source>
        <dbReference type="Proteomes" id="UP000790347"/>
    </source>
</evidence>
<feature type="compositionally biased region" description="Basic and acidic residues" evidence="1">
    <location>
        <begin position="195"/>
        <end position="205"/>
    </location>
</feature>
<protein>
    <submittedName>
        <fullName evidence="3">Uncharacterized protein</fullName>
    </submittedName>
</protein>
<dbReference type="Proteomes" id="UP000790347">
    <property type="component" value="Unassembled WGS sequence"/>
</dbReference>
<feature type="region of interest" description="Disordered" evidence="1">
    <location>
        <begin position="139"/>
        <end position="219"/>
    </location>
</feature>
<sequence length="233" mass="26419">MEIDEDCNSNVFKKPTTTGLSFQNFVRPTSHTTSATISSSSSQTATTTSFSQMNTPSRSSHCRRGSSGIFFNTMFCMSHHFRHLKRLHMESMEGLNIIKQPPARAVFRSSLPATPIATPIYRESFPFFTEQTLMERLCRTPSPRRSYSRNSSQMDTSECEMQQPQHQHQPMEICSPTTIDEESLSISSNSASSPNKERPMDEKQNSIDNTTTTDIQSSLNDIYYKISDQFNPD</sequence>
<dbReference type="OrthoDB" id="549243at2759"/>
<evidence type="ECO:0000313" key="3">
    <source>
        <dbReference type="EMBL" id="KAH9517279.1"/>
    </source>
</evidence>
<dbReference type="Proteomes" id="UP000828236">
    <property type="component" value="Unassembled WGS sequence"/>
</dbReference>
<dbReference type="AlphaFoldDB" id="A0A922I0J5"/>
<gene>
    <name evidence="3" type="ORF">DERF_007958</name>
    <name evidence="2" type="ORF">HUG17_2248</name>
</gene>
<keyword evidence="4" id="KW-1185">Reference proteome</keyword>
<reference evidence="3" key="1">
    <citation type="submission" date="2013-05" db="EMBL/GenBank/DDBJ databases">
        <authorList>
            <person name="Yim A.K.Y."/>
            <person name="Chan T.F."/>
            <person name="Ji K.M."/>
            <person name="Liu X.Y."/>
            <person name="Zhou J.W."/>
            <person name="Li R.Q."/>
            <person name="Yang K.Y."/>
            <person name="Li J."/>
            <person name="Li M."/>
            <person name="Law P.T.W."/>
            <person name="Wu Y.L."/>
            <person name="Cai Z.L."/>
            <person name="Qin H."/>
            <person name="Bao Y."/>
            <person name="Leung R.K.K."/>
            <person name="Ng P.K.S."/>
            <person name="Zou J."/>
            <person name="Zhong X.J."/>
            <person name="Ran P.X."/>
            <person name="Zhong N.S."/>
            <person name="Liu Z.G."/>
            <person name="Tsui S.K.W."/>
        </authorList>
    </citation>
    <scope>NUCLEOTIDE SEQUENCE</scope>
    <source>
        <strain evidence="3">Derf</strain>
        <tissue evidence="3">Whole organism</tissue>
    </source>
</reference>
<evidence type="ECO:0000256" key="1">
    <source>
        <dbReference type="SAM" id="MobiDB-lite"/>
    </source>
</evidence>
<organism evidence="3 4">
    <name type="scientific">Dermatophagoides farinae</name>
    <name type="common">American house dust mite</name>
    <dbReference type="NCBI Taxonomy" id="6954"/>
    <lineage>
        <taxon>Eukaryota</taxon>
        <taxon>Metazoa</taxon>
        <taxon>Ecdysozoa</taxon>
        <taxon>Arthropoda</taxon>
        <taxon>Chelicerata</taxon>
        <taxon>Arachnida</taxon>
        <taxon>Acari</taxon>
        <taxon>Acariformes</taxon>
        <taxon>Sarcoptiformes</taxon>
        <taxon>Astigmata</taxon>
        <taxon>Psoroptidia</taxon>
        <taxon>Analgoidea</taxon>
        <taxon>Pyroglyphidae</taxon>
        <taxon>Dermatophagoidinae</taxon>
        <taxon>Dermatophagoides</taxon>
    </lineage>
</organism>
<feature type="compositionally biased region" description="Low complexity" evidence="1">
    <location>
        <begin position="160"/>
        <end position="172"/>
    </location>
</feature>
<reference evidence="2" key="2">
    <citation type="submission" date="2020-06" db="EMBL/GenBank/DDBJ databases">
        <authorList>
            <person name="Ji K."/>
            <person name="Li J."/>
        </authorList>
    </citation>
    <scope>NUCLEOTIDE SEQUENCE</scope>
    <source>
        <strain evidence="2">JKM2019</strain>
        <tissue evidence="2">Whole body</tissue>
    </source>
</reference>
<comment type="caution">
    <text evidence="3">The sequence shown here is derived from an EMBL/GenBank/DDBJ whole genome shotgun (WGS) entry which is preliminary data.</text>
</comment>
<feature type="region of interest" description="Disordered" evidence="1">
    <location>
        <begin position="32"/>
        <end position="61"/>
    </location>
</feature>
<reference evidence="2" key="3">
    <citation type="journal article" date="2021" name="World Allergy Organ. J.">
        <title>Chromosome-level assembly of Dermatophagoides farinae genome and transcriptome reveals two novel allergens Der f 37 and Der f 39.</title>
        <authorList>
            <person name="Chen J."/>
            <person name="Cai Z."/>
            <person name="Fan D."/>
            <person name="Hu J."/>
            <person name="Hou Y."/>
            <person name="He Y."/>
            <person name="Zhang Z."/>
            <person name="Zhao Z."/>
            <person name="Gao P."/>
            <person name="Hu W."/>
            <person name="Sun J."/>
            <person name="Li J."/>
            <person name="Ji K."/>
        </authorList>
    </citation>
    <scope>NUCLEOTIDE SEQUENCE</scope>
    <source>
        <strain evidence="2">JKM2019</strain>
    </source>
</reference>
<reference evidence="3" key="4">
    <citation type="journal article" date="2022" name="Res Sq">
        <title>Comparative Genomics Reveals Insights into the Divergent Evolution of Astigmatic Mites and Household Pest Adaptations.</title>
        <authorList>
            <person name="Xiong Q."/>
            <person name="Wan A.T.-Y."/>
            <person name="Liu X.-Y."/>
            <person name="Fung C.S.-H."/>
            <person name="Xiao X."/>
            <person name="Malainual N."/>
            <person name="Hou J."/>
            <person name="Wang L."/>
            <person name="Wang M."/>
            <person name="Yang K."/>
            <person name="Cui Y."/>
            <person name="Leung E."/>
            <person name="Nong W."/>
            <person name="Shin S.-K."/>
            <person name="Au S."/>
            <person name="Jeong K.Y."/>
            <person name="Chew F.T."/>
            <person name="Hui J."/>
            <person name="Leung T.F."/>
            <person name="Tungtrongchitr A."/>
            <person name="Zhong N."/>
            <person name="Liu Z."/>
            <person name="Tsui S."/>
        </authorList>
    </citation>
    <scope>NUCLEOTIDE SEQUENCE</scope>
    <source>
        <strain evidence="3">Derf</strain>
        <tissue evidence="3">Whole organism</tissue>
    </source>
</reference>
<proteinExistence type="predicted"/>
<feature type="compositionally biased region" description="Polar residues" evidence="1">
    <location>
        <begin position="206"/>
        <end position="219"/>
    </location>
</feature>
<feature type="compositionally biased region" description="Low complexity" evidence="1">
    <location>
        <begin position="32"/>
        <end position="51"/>
    </location>
</feature>
<dbReference type="EMBL" id="SDOV01000001">
    <property type="protein sequence ID" value="KAH7646710.1"/>
    <property type="molecule type" value="Genomic_DNA"/>
</dbReference>
<feature type="compositionally biased region" description="Low complexity" evidence="1">
    <location>
        <begin position="184"/>
        <end position="193"/>
    </location>
</feature>
<feature type="compositionally biased region" description="Low complexity" evidence="1">
    <location>
        <begin position="139"/>
        <end position="152"/>
    </location>
</feature>
<accession>A0A922I0J5</accession>
<evidence type="ECO:0000313" key="2">
    <source>
        <dbReference type="EMBL" id="KAH7646710.1"/>
    </source>
</evidence>
<dbReference type="EMBL" id="ASGP02000003">
    <property type="protein sequence ID" value="KAH9517279.1"/>
    <property type="molecule type" value="Genomic_DNA"/>
</dbReference>